<dbReference type="OrthoDB" id="10347904at2759"/>
<dbReference type="RefSeq" id="XP_013083493.2">
    <property type="nucleotide sequence ID" value="XM_013228039.2"/>
</dbReference>
<feature type="compositionally biased region" description="Polar residues" evidence="1">
    <location>
        <begin position="98"/>
        <end position="131"/>
    </location>
</feature>
<feature type="compositionally biased region" description="Polar residues" evidence="1">
    <location>
        <begin position="200"/>
        <end position="221"/>
    </location>
</feature>
<dbReference type="Proteomes" id="UP000076420">
    <property type="component" value="Unassembled WGS sequence"/>
</dbReference>
<feature type="compositionally biased region" description="Polar residues" evidence="1">
    <location>
        <begin position="177"/>
        <end position="192"/>
    </location>
</feature>
<dbReference type="EnsemblMetazoa" id="BGLB023733-RB">
    <property type="protein sequence ID" value="BGLB023733-PB"/>
    <property type="gene ID" value="BGLB023733"/>
</dbReference>
<keyword evidence="2" id="KW-0472">Membrane</keyword>
<feature type="compositionally biased region" description="Basic and acidic residues" evidence="1">
    <location>
        <begin position="167"/>
        <end position="176"/>
    </location>
</feature>
<dbReference type="RefSeq" id="XP_013083491.2">
    <property type="nucleotide sequence ID" value="XM_013228037.2"/>
</dbReference>
<feature type="region of interest" description="Disordered" evidence="1">
    <location>
        <begin position="167"/>
        <end position="221"/>
    </location>
</feature>
<keyword evidence="2" id="KW-1133">Transmembrane helix</keyword>
<sequence>MSSGISSTSTSAPSDDKNNAAVIAGSVVAAVVVIVILSVVLVFLLLKRQKRNRLKQKEIYAQRLQEYNNVSFVPDTPEFAGTHPEVSIKRSVADSPKNYESPNNGTITSHPVTTLDTDNLKQTEQGQNDSPSAEPKRMVKLSSKRTGLQNGNLYAVVSIYSGTDHSNDKIKTEHSHSSGNSLENKSPFSDSGSAYKDISNENSTTTQAKPIEVSQDTENTKTNIYFELEKIQNDLED</sequence>
<proteinExistence type="predicted"/>
<dbReference type="EnsemblMetazoa" id="BGLB023733-RC">
    <property type="protein sequence ID" value="BGLB023733-PC"/>
    <property type="gene ID" value="BGLB023733"/>
</dbReference>
<dbReference type="VEuPathDB" id="VectorBase:BGLAX_042136"/>
<feature type="region of interest" description="Disordered" evidence="1">
    <location>
        <begin position="76"/>
        <end position="145"/>
    </location>
</feature>
<evidence type="ECO:0000256" key="1">
    <source>
        <dbReference type="SAM" id="MobiDB-lite"/>
    </source>
</evidence>
<accession>A0A2C9KUM6</accession>
<evidence type="ECO:0000256" key="2">
    <source>
        <dbReference type="SAM" id="Phobius"/>
    </source>
</evidence>
<gene>
    <name evidence="3" type="primary">106068610</name>
</gene>
<dbReference type="VEuPathDB" id="VectorBase:BGLB023733"/>
<dbReference type="RefSeq" id="XP_013083492.2">
    <property type="nucleotide sequence ID" value="XM_013228038.2"/>
</dbReference>
<dbReference type="KEGG" id="bgt:106068610"/>
<keyword evidence="2" id="KW-0812">Transmembrane</keyword>
<protein>
    <submittedName>
        <fullName evidence="3">Uncharacterized protein</fullName>
    </submittedName>
</protein>
<feature type="transmembrane region" description="Helical" evidence="2">
    <location>
        <begin position="20"/>
        <end position="46"/>
    </location>
</feature>
<dbReference type="AlphaFoldDB" id="A0A2C9KUM6"/>
<evidence type="ECO:0000313" key="4">
    <source>
        <dbReference type="Proteomes" id="UP000076420"/>
    </source>
</evidence>
<dbReference type="EnsemblMetazoa" id="BGLB023733-RA">
    <property type="protein sequence ID" value="BGLB023733-PA"/>
    <property type="gene ID" value="BGLB023733"/>
</dbReference>
<organism evidence="3 4">
    <name type="scientific">Biomphalaria glabrata</name>
    <name type="common">Bloodfluke planorb</name>
    <name type="synonym">Freshwater snail</name>
    <dbReference type="NCBI Taxonomy" id="6526"/>
    <lineage>
        <taxon>Eukaryota</taxon>
        <taxon>Metazoa</taxon>
        <taxon>Spiralia</taxon>
        <taxon>Lophotrochozoa</taxon>
        <taxon>Mollusca</taxon>
        <taxon>Gastropoda</taxon>
        <taxon>Heterobranchia</taxon>
        <taxon>Euthyneura</taxon>
        <taxon>Panpulmonata</taxon>
        <taxon>Hygrophila</taxon>
        <taxon>Lymnaeoidea</taxon>
        <taxon>Planorbidae</taxon>
        <taxon>Biomphalaria</taxon>
    </lineage>
</organism>
<evidence type="ECO:0000313" key="3">
    <source>
        <dbReference type="EnsemblMetazoa" id="BGLB023733-PB"/>
    </source>
</evidence>
<name>A0A2C9KUM6_BIOGL</name>
<reference evidence="3" key="1">
    <citation type="submission" date="2020-05" db="UniProtKB">
        <authorList>
            <consortium name="EnsemblMetazoa"/>
        </authorList>
    </citation>
    <scope>IDENTIFICATION</scope>
    <source>
        <strain evidence="3">BB02</strain>
    </source>
</reference>